<dbReference type="PANTHER" id="PTHR30469:SF15">
    <property type="entry name" value="HLYD FAMILY OF SECRETION PROTEINS"/>
    <property type="match status" value="1"/>
</dbReference>
<dbReference type="Gene3D" id="1.10.287.470">
    <property type="entry name" value="Helix hairpin bin"/>
    <property type="match status" value="1"/>
</dbReference>
<dbReference type="AlphaFoldDB" id="A0A4R3PS17"/>
<dbReference type="Gene3D" id="2.40.30.170">
    <property type="match status" value="1"/>
</dbReference>
<organism evidence="9 10">
    <name type="scientific">Rhizobium sullae</name>
    <name type="common">Rhizobium hedysari</name>
    <dbReference type="NCBI Taxonomy" id="50338"/>
    <lineage>
        <taxon>Bacteria</taxon>
        <taxon>Pseudomonadati</taxon>
        <taxon>Pseudomonadota</taxon>
        <taxon>Alphaproteobacteria</taxon>
        <taxon>Hyphomicrobiales</taxon>
        <taxon>Rhizobiaceae</taxon>
        <taxon>Rhizobium/Agrobacterium group</taxon>
        <taxon>Rhizobium</taxon>
    </lineage>
</organism>
<evidence type="ECO:0000256" key="5">
    <source>
        <dbReference type="SAM" id="SignalP"/>
    </source>
</evidence>
<protein>
    <submittedName>
        <fullName evidence="9">RND family efflux transporter MFP subunit</fullName>
    </submittedName>
</protein>
<feature type="domain" description="Multidrug resistance protein MdtA-like barrel-sandwich hybrid" evidence="6">
    <location>
        <begin position="60"/>
        <end position="193"/>
    </location>
</feature>
<comment type="subcellular location">
    <subcellularLocation>
        <location evidence="1">Cell envelope</location>
    </subcellularLocation>
</comment>
<dbReference type="Gene3D" id="2.40.420.20">
    <property type="match status" value="1"/>
</dbReference>
<dbReference type="GO" id="GO:0015562">
    <property type="term" value="F:efflux transmembrane transporter activity"/>
    <property type="evidence" value="ECO:0007669"/>
    <property type="project" value="TreeGrafter"/>
</dbReference>
<evidence type="ECO:0000313" key="10">
    <source>
        <dbReference type="Proteomes" id="UP000294576"/>
    </source>
</evidence>
<keyword evidence="3" id="KW-0813">Transport</keyword>
<dbReference type="InterPro" id="IPR006143">
    <property type="entry name" value="RND_pump_MFP"/>
</dbReference>
<evidence type="ECO:0000259" key="8">
    <source>
        <dbReference type="Pfam" id="PF25967"/>
    </source>
</evidence>
<dbReference type="RefSeq" id="WP_132568675.1">
    <property type="nucleotide sequence ID" value="NZ_SMBH01000033.1"/>
</dbReference>
<sequence length="361" mass="38314">MSTRIKLVALLLATTVLASCQKQEEVAQDVPRPVLSIAAKQTPVASLRLTGTVEPRIETELGFRVLGRVIARNVGVGDLVKKGDIVAAIDPLALELAVRSAQSDLSNAQAQLRNATTTEQRQRALAQARSGTEAALEEAEQGRRSAAASVAKAQANLNKAEEQFGYAQLHAEFDGVVTATSAEVGQVVSAGQVVVTIARPDERDAVVDVPQGAAERLKAGEPFEITLQLDPTIRTSGVIREIAPEAETATRTRRTKISLVDPPAAFRLGSIITAAATISNEPQVLLPASAVLQKEGSMSVWLVDAADKKVTLREVKIDGQIIAGEMVWVVQGVAPGDRIVVAGVHKLKDGQTIRIDQEISE</sequence>
<dbReference type="InterPro" id="IPR058627">
    <property type="entry name" value="MdtA-like_C"/>
</dbReference>
<proteinExistence type="inferred from homology"/>
<gene>
    <name evidence="9" type="ORF">EV132_13323</name>
</gene>
<evidence type="ECO:0000313" key="9">
    <source>
        <dbReference type="EMBL" id="TCU06080.1"/>
    </source>
</evidence>
<feature type="domain" description="CusB-like beta-barrel" evidence="7">
    <location>
        <begin position="206"/>
        <end position="273"/>
    </location>
</feature>
<evidence type="ECO:0000256" key="2">
    <source>
        <dbReference type="ARBA" id="ARBA00009477"/>
    </source>
</evidence>
<feature type="chain" id="PRO_5020536640" evidence="5">
    <location>
        <begin position="19"/>
        <end position="361"/>
    </location>
</feature>
<dbReference type="Gene3D" id="2.40.50.100">
    <property type="match status" value="1"/>
</dbReference>
<feature type="signal peptide" evidence="5">
    <location>
        <begin position="1"/>
        <end position="18"/>
    </location>
</feature>
<feature type="domain" description="Multidrug resistance protein MdtA-like C-terminal permuted SH3" evidence="8">
    <location>
        <begin position="284"/>
        <end position="345"/>
    </location>
</feature>
<name>A0A4R3PS17_RHISU</name>
<dbReference type="PANTHER" id="PTHR30469">
    <property type="entry name" value="MULTIDRUG RESISTANCE PROTEIN MDTA"/>
    <property type="match status" value="1"/>
</dbReference>
<dbReference type="Proteomes" id="UP000294576">
    <property type="component" value="Unassembled WGS sequence"/>
</dbReference>
<dbReference type="InterPro" id="IPR058625">
    <property type="entry name" value="MdtA-like_BSH"/>
</dbReference>
<comment type="similarity">
    <text evidence="2">Belongs to the membrane fusion protein (MFP) (TC 8.A.1) family.</text>
</comment>
<keyword evidence="5" id="KW-0732">Signal</keyword>
<evidence type="ECO:0000256" key="4">
    <source>
        <dbReference type="SAM" id="MobiDB-lite"/>
    </source>
</evidence>
<dbReference type="NCBIfam" id="TIGR01730">
    <property type="entry name" value="RND_mfp"/>
    <property type="match status" value="1"/>
</dbReference>
<evidence type="ECO:0000256" key="3">
    <source>
        <dbReference type="ARBA" id="ARBA00022448"/>
    </source>
</evidence>
<dbReference type="SUPFAM" id="SSF111369">
    <property type="entry name" value="HlyD-like secretion proteins"/>
    <property type="match status" value="1"/>
</dbReference>
<dbReference type="GO" id="GO:1990281">
    <property type="term" value="C:efflux pump complex"/>
    <property type="evidence" value="ECO:0007669"/>
    <property type="project" value="TreeGrafter"/>
</dbReference>
<accession>A0A4R3PS17</accession>
<dbReference type="EMBL" id="SMBH01000033">
    <property type="protein sequence ID" value="TCU06080.1"/>
    <property type="molecule type" value="Genomic_DNA"/>
</dbReference>
<reference evidence="9 10" key="1">
    <citation type="submission" date="2019-03" db="EMBL/GenBank/DDBJ databases">
        <title>Genomic Encyclopedia of Type Strains, Phase IV (KMG-V): Genome sequencing to study the core and pangenomes of soil and plant-associated prokaryotes.</title>
        <authorList>
            <person name="Whitman W."/>
        </authorList>
    </citation>
    <scope>NUCLEOTIDE SEQUENCE [LARGE SCALE GENOMIC DNA]</scope>
    <source>
        <strain evidence="9 10">Hc14</strain>
    </source>
</reference>
<dbReference type="Pfam" id="PF25917">
    <property type="entry name" value="BSH_RND"/>
    <property type="match status" value="1"/>
</dbReference>
<dbReference type="Pfam" id="PF25954">
    <property type="entry name" value="Beta-barrel_RND_2"/>
    <property type="match status" value="1"/>
</dbReference>
<dbReference type="InterPro" id="IPR058792">
    <property type="entry name" value="Beta-barrel_RND_2"/>
</dbReference>
<evidence type="ECO:0000259" key="6">
    <source>
        <dbReference type="Pfam" id="PF25917"/>
    </source>
</evidence>
<comment type="caution">
    <text evidence="9">The sequence shown here is derived from an EMBL/GenBank/DDBJ whole genome shotgun (WGS) entry which is preliminary data.</text>
</comment>
<evidence type="ECO:0000256" key="1">
    <source>
        <dbReference type="ARBA" id="ARBA00004196"/>
    </source>
</evidence>
<dbReference type="PROSITE" id="PS51257">
    <property type="entry name" value="PROKAR_LIPOPROTEIN"/>
    <property type="match status" value="1"/>
</dbReference>
<feature type="region of interest" description="Disordered" evidence="4">
    <location>
        <begin position="113"/>
        <end position="141"/>
    </location>
</feature>
<evidence type="ECO:0000259" key="7">
    <source>
        <dbReference type="Pfam" id="PF25954"/>
    </source>
</evidence>
<dbReference type="Pfam" id="PF25967">
    <property type="entry name" value="RND-MFP_C"/>
    <property type="match status" value="1"/>
</dbReference>